<evidence type="ECO:0008006" key="3">
    <source>
        <dbReference type="Google" id="ProtNLM"/>
    </source>
</evidence>
<gene>
    <name evidence="1" type="ORF">L2Y54_16760</name>
</gene>
<sequence>MNGVINPIWGTINDNSAHRQNIQFDVAVTVADKNNGSAQAGVKGSIKIVEFREPLKTRRIATVSVGLSAFC</sequence>
<keyword evidence="2" id="KW-1185">Reference proteome</keyword>
<organism evidence="1 2">
    <name type="scientific">Thiothrix winogradskyi</name>
    <dbReference type="NCBI Taxonomy" id="96472"/>
    <lineage>
        <taxon>Bacteria</taxon>
        <taxon>Pseudomonadati</taxon>
        <taxon>Pseudomonadota</taxon>
        <taxon>Gammaproteobacteria</taxon>
        <taxon>Thiotrichales</taxon>
        <taxon>Thiotrichaceae</taxon>
        <taxon>Thiothrix</taxon>
    </lineage>
</organism>
<reference evidence="1" key="1">
    <citation type="journal article" date="2022" name="Microorganisms">
        <title>Two New Species of Filamentous Sulfur Bacteria of the Genus Thiothrix, Thiothrix winogradskyi sp. nov. and 'Candidatus Thiothrix sulfatifontis' sp. nov.</title>
        <authorList>
            <person name="Ravin N.V."/>
            <person name="Rossetti S."/>
            <person name="Beletsky A.V."/>
            <person name="Kadnikov V.V."/>
            <person name="Rudenko T.S."/>
            <person name="Smolyakov D.D."/>
            <person name="Moskvitina M.I."/>
            <person name="Gureeva M.V."/>
            <person name="Mardanov A.V."/>
            <person name="Grabovich M.Y."/>
        </authorList>
    </citation>
    <scope>NUCLEOTIDE SEQUENCE</scope>
    <source>
        <strain evidence="1">CT3</strain>
    </source>
</reference>
<proteinExistence type="predicted"/>
<dbReference type="EMBL" id="CP091244">
    <property type="protein sequence ID" value="UJS23575.1"/>
    <property type="molecule type" value="Genomic_DNA"/>
</dbReference>
<accession>A0ABY3SVY6</accession>
<name>A0ABY3SVY6_9GAMM</name>
<protein>
    <recommendedName>
        <fullName evidence="3">C2 domain-containing protein</fullName>
    </recommendedName>
</protein>
<evidence type="ECO:0000313" key="1">
    <source>
        <dbReference type="EMBL" id="UJS23575.1"/>
    </source>
</evidence>
<evidence type="ECO:0000313" key="2">
    <source>
        <dbReference type="Proteomes" id="UP001054801"/>
    </source>
</evidence>
<dbReference type="Proteomes" id="UP001054801">
    <property type="component" value="Chromosome"/>
</dbReference>
<dbReference type="RefSeq" id="WP_236497771.1">
    <property type="nucleotide sequence ID" value="NZ_CP091244.1"/>
</dbReference>